<evidence type="ECO:0000256" key="1">
    <source>
        <dbReference type="SAM" id="MobiDB-lite"/>
    </source>
</evidence>
<dbReference type="EMBL" id="CALLCH030000016">
    <property type="protein sequence ID" value="CAI4217385.1"/>
    <property type="molecule type" value="Genomic_DNA"/>
</dbReference>
<proteinExistence type="predicted"/>
<gene>
    <name evidence="2" type="ORF">PPNO1_LOCUS6998</name>
</gene>
<evidence type="ECO:0000313" key="2">
    <source>
        <dbReference type="EMBL" id="CAI4217385.1"/>
    </source>
</evidence>
<protein>
    <submittedName>
        <fullName evidence="2">Uncharacterized protein</fullName>
    </submittedName>
</protein>
<sequence length="101" mass="10791">MFSKFFDSISRHGSPAQTPHPLAPAPLPALAPPPAALPSAPLLSPRRKKARPFDVNNFAGMNPKSGVKNNFTGATPAGKVDVNNFSGMNPKKWRNNFPGDN</sequence>
<dbReference type="AlphaFoldDB" id="A0A9P1H8V2"/>
<reference evidence="2" key="1">
    <citation type="submission" date="2022-11" db="EMBL/GenBank/DDBJ databases">
        <authorList>
            <person name="Scott C."/>
            <person name="Bruce N."/>
        </authorList>
    </citation>
    <scope>NUCLEOTIDE SEQUENCE</scope>
</reference>
<keyword evidence="3" id="KW-1185">Reference proteome</keyword>
<organism evidence="2 3">
    <name type="scientific">Parascedosporium putredinis</name>
    <dbReference type="NCBI Taxonomy" id="1442378"/>
    <lineage>
        <taxon>Eukaryota</taxon>
        <taxon>Fungi</taxon>
        <taxon>Dikarya</taxon>
        <taxon>Ascomycota</taxon>
        <taxon>Pezizomycotina</taxon>
        <taxon>Sordariomycetes</taxon>
        <taxon>Hypocreomycetidae</taxon>
        <taxon>Microascales</taxon>
        <taxon>Microascaceae</taxon>
        <taxon>Parascedosporium</taxon>
    </lineage>
</organism>
<comment type="caution">
    <text evidence="2">The sequence shown here is derived from an EMBL/GenBank/DDBJ whole genome shotgun (WGS) entry which is preliminary data.</text>
</comment>
<feature type="region of interest" description="Disordered" evidence="1">
    <location>
        <begin position="1"/>
        <end position="101"/>
    </location>
</feature>
<feature type="compositionally biased region" description="Pro residues" evidence="1">
    <location>
        <begin position="21"/>
        <end position="36"/>
    </location>
</feature>
<accession>A0A9P1H8V2</accession>
<evidence type="ECO:0000313" key="3">
    <source>
        <dbReference type="Proteomes" id="UP000838763"/>
    </source>
</evidence>
<name>A0A9P1H8V2_9PEZI</name>
<dbReference type="Proteomes" id="UP000838763">
    <property type="component" value="Unassembled WGS sequence"/>
</dbReference>